<gene>
    <name evidence="2" type="ORF">ACFSYS_15605</name>
</gene>
<dbReference type="CDD" id="cd04301">
    <property type="entry name" value="NAT_SF"/>
    <property type="match status" value="1"/>
</dbReference>
<evidence type="ECO:0000259" key="1">
    <source>
        <dbReference type="PROSITE" id="PS51186"/>
    </source>
</evidence>
<proteinExistence type="predicted"/>
<keyword evidence="3" id="KW-1185">Reference proteome</keyword>
<dbReference type="InterPro" id="IPR053144">
    <property type="entry name" value="Acetyltransferase_Butenolide"/>
</dbReference>
<dbReference type="SUPFAM" id="SSF55729">
    <property type="entry name" value="Acyl-CoA N-acyltransferases (Nat)"/>
    <property type="match status" value="1"/>
</dbReference>
<dbReference type="Pfam" id="PF13673">
    <property type="entry name" value="Acetyltransf_10"/>
    <property type="match status" value="1"/>
</dbReference>
<dbReference type="PANTHER" id="PTHR43233">
    <property type="entry name" value="FAMILY N-ACETYLTRANSFERASE, PUTATIVE (AFU_ORTHOLOGUE AFUA_6G03350)-RELATED"/>
    <property type="match status" value="1"/>
</dbReference>
<feature type="domain" description="N-acetyltransferase" evidence="1">
    <location>
        <begin position="6"/>
        <end position="133"/>
    </location>
</feature>
<evidence type="ECO:0000313" key="3">
    <source>
        <dbReference type="Proteomes" id="UP001597438"/>
    </source>
</evidence>
<sequence length="133" mass="15097">MKNIIYKIGLIPETSDIIEVYNSSGIKRPTAESERITKMYANSNLIISAWSDSELIGISRAITDYCYACYLSDLAVKEEYQKEGIGKRLIEMTKREIGNETALILLSAPLAMEYYPKIGFEEIKNGFIIKRSK</sequence>
<dbReference type="PROSITE" id="PS51186">
    <property type="entry name" value="GNAT"/>
    <property type="match status" value="1"/>
</dbReference>
<dbReference type="GO" id="GO:0016746">
    <property type="term" value="F:acyltransferase activity"/>
    <property type="evidence" value="ECO:0007669"/>
    <property type="project" value="UniProtKB-KW"/>
</dbReference>
<keyword evidence="2" id="KW-0012">Acyltransferase</keyword>
<keyword evidence="2" id="KW-0808">Transferase</keyword>
<accession>A0ABW5X888</accession>
<evidence type="ECO:0000313" key="2">
    <source>
        <dbReference type="EMBL" id="MFD2834717.1"/>
    </source>
</evidence>
<comment type="caution">
    <text evidence="2">The sequence shown here is derived from an EMBL/GenBank/DDBJ whole genome shotgun (WGS) entry which is preliminary data.</text>
</comment>
<dbReference type="EMBL" id="JBHUOJ010000033">
    <property type="protein sequence ID" value="MFD2834717.1"/>
    <property type="molecule type" value="Genomic_DNA"/>
</dbReference>
<dbReference type="RefSeq" id="WP_251740650.1">
    <property type="nucleotide sequence ID" value="NZ_JBHUOJ010000033.1"/>
</dbReference>
<dbReference type="InterPro" id="IPR000182">
    <property type="entry name" value="GNAT_dom"/>
</dbReference>
<dbReference type="Gene3D" id="3.40.630.30">
    <property type="match status" value="1"/>
</dbReference>
<dbReference type="PANTHER" id="PTHR43233:SF1">
    <property type="entry name" value="FAMILY N-ACETYLTRANSFERASE, PUTATIVE (AFU_ORTHOLOGUE AFUA_6G03350)-RELATED"/>
    <property type="match status" value="1"/>
</dbReference>
<reference evidence="3" key="1">
    <citation type="journal article" date="2019" name="Int. J. Syst. Evol. Microbiol.">
        <title>The Global Catalogue of Microorganisms (GCM) 10K type strain sequencing project: providing services to taxonomists for standard genome sequencing and annotation.</title>
        <authorList>
            <consortium name="The Broad Institute Genomics Platform"/>
            <consortium name="The Broad Institute Genome Sequencing Center for Infectious Disease"/>
            <person name="Wu L."/>
            <person name="Ma J."/>
        </authorList>
    </citation>
    <scope>NUCLEOTIDE SEQUENCE [LARGE SCALE GENOMIC DNA]</scope>
    <source>
        <strain evidence="3">KCTC 52925</strain>
    </source>
</reference>
<dbReference type="InterPro" id="IPR016181">
    <property type="entry name" value="Acyl_CoA_acyltransferase"/>
</dbReference>
<name>A0ABW5X888_9FLAO</name>
<dbReference type="EC" id="2.3.-.-" evidence="2"/>
<dbReference type="Proteomes" id="UP001597438">
    <property type="component" value="Unassembled WGS sequence"/>
</dbReference>
<protein>
    <submittedName>
        <fullName evidence="2">GNAT family N-acetyltransferase</fullName>
        <ecNumber evidence="2">2.3.-.-</ecNumber>
    </submittedName>
</protein>
<organism evidence="2 3">
    <name type="scientific">Christiangramia antarctica</name>
    <dbReference type="NCBI Taxonomy" id="2058158"/>
    <lineage>
        <taxon>Bacteria</taxon>
        <taxon>Pseudomonadati</taxon>
        <taxon>Bacteroidota</taxon>
        <taxon>Flavobacteriia</taxon>
        <taxon>Flavobacteriales</taxon>
        <taxon>Flavobacteriaceae</taxon>
        <taxon>Christiangramia</taxon>
    </lineage>
</organism>